<dbReference type="RefSeq" id="WP_211854256.1">
    <property type="nucleotide sequence ID" value="NZ_JAAGBB010000024.1"/>
</dbReference>
<organism evidence="2 3">
    <name type="scientific">Plastoroseomonas hellenica</name>
    <dbReference type="NCBI Taxonomy" id="2687306"/>
    <lineage>
        <taxon>Bacteria</taxon>
        <taxon>Pseudomonadati</taxon>
        <taxon>Pseudomonadota</taxon>
        <taxon>Alphaproteobacteria</taxon>
        <taxon>Acetobacterales</taxon>
        <taxon>Acetobacteraceae</taxon>
        <taxon>Plastoroseomonas</taxon>
    </lineage>
</organism>
<dbReference type="GO" id="GO:0008168">
    <property type="term" value="F:methyltransferase activity"/>
    <property type="evidence" value="ECO:0007669"/>
    <property type="project" value="UniProtKB-KW"/>
</dbReference>
<protein>
    <submittedName>
        <fullName evidence="2">FkbM family methyltransferase</fullName>
    </submittedName>
</protein>
<evidence type="ECO:0000313" key="2">
    <source>
        <dbReference type="EMBL" id="MBR0666560.1"/>
    </source>
</evidence>
<dbReference type="InterPro" id="IPR029063">
    <property type="entry name" value="SAM-dependent_MTases_sf"/>
</dbReference>
<dbReference type="GO" id="GO:0032259">
    <property type="term" value="P:methylation"/>
    <property type="evidence" value="ECO:0007669"/>
    <property type="project" value="UniProtKB-KW"/>
</dbReference>
<dbReference type="Gene3D" id="3.40.50.150">
    <property type="entry name" value="Vaccinia Virus protein VP39"/>
    <property type="match status" value="1"/>
</dbReference>
<keyword evidence="2" id="KW-0808">Transferase</keyword>
<dbReference type="SUPFAM" id="SSF53335">
    <property type="entry name" value="S-adenosyl-L-methionine-dependent methyltransferases"/>
    <property type="match status" value="1"/>
</dbReference>
<accession>A0ABS5F1W7</accession>
<evidence type="ECO:0000259" key="1">
    <source>
        <dbReference type="Pfam" id="PF05050"/>
    </source>
</evidence>
<evidence type="ECO:0000313" key="3">
    <source>
        <dbReference type="Proteomes" id="UP001196870"/>
    </source>
</evidence>
<comment type="caution">
    <text evidence="2">The sequence shown here is derived from an EMBL/GenBank/DDBJ whole genome shotgun (WGS) entry which is preliminary data.</text>
</comment>
<keyword evidence="3" id="KW-1185">Reference proteome</keyword>
<dbReference type="NCBIfam" id="TIGR01444">
    <property type="entry name" value="fkbM_fam"/>
    <property type="match status" value="1"/>
</dbReference>
<gene>
    <name evidence="2" type="ORF">GXW71_19535</name>
</gene>
<keyword evidence="2" id="KW-0489">Methyltransferase</keyword>
<feature type="domain" description="Methyltransferase FkbM" evidence="1">
    <location>
        <begin position="95"/>
        <end position="252"/>
    </location>
</feature>
<sequence>MDESTSLRKIARFFKTVIRSQKAESNGTENISLAEICEMNFKEYVANGRKFGPFVFDFLISDETGKSWYDSSPDQFMPERQWCLENVRPGFNILDCGAHHGMMTVLFSLMTGKTGQVHAWEALPANAEVVRRNAALNNCTNVLVHPRAVGSGDATLPYHRNSGNVVLVAGSDRSSTDHIQVVALDDDVDPSLRVDFVKMDVEGSDLEALQGARRILTQRPVIDLEIHNFLFADRVSTLSAIFEILNQHDYSYEVLPNIFDPIMRIDGHVDVSWLASFDNPHVFCSPH</sequence>
<dbReference type="PANTHER" id="PTHR34203">
    <property type="entry name" value="METHYLTRANSFERASE, FKBM FAMILY PROTEIN"/>
    <property type="match status" value="1"/>
</dbReference>
<name>A0ABS5F1W7_9PROT</name>
<reference evidence="3" key="1">
    <citation type="journal article" date="2021" name="Syst. Appl. Microbiol.">
        <title>Roseomonas hellenica sp. nov., isolated from roots of wild-growing Alkanna tinctoria.</title>
        <authorList>
            <person name="Rat A."/>
            <person name="Naranjo H.D."/>
            <person name="Lebbe L."/>
            <person name="Cnockaert M."/>
            <person name="Krigas N."/>
            <person name="Grigoriadou K."/>
            <person name="Maloupa E."/>
            <person name="Willems A."/>
        </authorList>
    </citation>
    <scope>NUCLEOTIDE SEQUENCE [LARGE SCALE GENOMIC DNA]</scope>
    <source>
        <strain evidence="3">LMG 31523</strain>
    </source>
</reference>
<dbReference type="InterPro" id="IPR006342">
    <property type="entry name" value="FkbM_mtfrase"/>
</dbReference>
<dbReference type="EMBL" id="JAAGBB010000024">
    <property type="protein sequence ID" value="MBR0666560.1"/>
    <property type="molecule type" value="Genomic_DNA"/>
</dbReference>
<dbReference type="Pfam" id="PF05050">
    <property type="entry name" value="Methyltransf_21"/>
    <property type="match status" value="1"/>
</dbReference>
<dbReference type="Proteomes" id="UP001196870">
    <property type="component" value="Unassembled WGS sequence"/>
</dbReference>
<dbReference type="InterPro" id="IPR052514">
    <property type="entry name" value="SAM-dependent_MTase"/>
</dbReference>
<proteinExistence type="predicted"/>
<dbReference type="PANTHER" id="PTHR34203:SF15">
    <property type="entry name" value="SLL1173 PROTEIN"/>
    <property type="match status" value="1"/>
</dbReference>